<dbReference type="SUPFAM" id="SSF53613">
    <property type="entry name" value="Ribokinase-like"/>
    <property type="match status" value="1"/>
</dbReference>
<feature type="domain" description="Thiaminase-2/PQQC" evidence="5">
    <location>
        <begin position="47"/>
        <end position="253"/>
    </location>
</feature>
<evidence type="ECO:0000313" key="8">
    <source>
        <dbReference type="Proteomes" id="UP000816034"/>
    </source>
</evidence>
<dbReference type="EMBL" id="PYSW02000002">
    <property type="protein sequence ID" value="KAG2393472.1"/>
    <property type="molecule type" value="Genomic_DNA"/>
</dbReference>
<sequence>MESHNQVPTTSQTHSSPVLCSSCNEGLAGELILMMEQQIIEPILGLPFIREMMEGTLSEEIFRFYIIQDAIYLQTFSKVFALVATKIDLMKTPNGEQQYLFLLEQSKGALEESFKLHHEYFKKWNINAFKEGSKSSKSCLLYTSFLLSAAHSDSLLEALCACLPCYYIYFRVAQYITDRMLSNSTESSLLTDSHPYVDWIKSYSSDEFKKGVELFSAFINQYAQTASEREREKCRENVTITSQMEYLFWNSSYYMEEWPIEELDRKRTLQSSNSAKVPKAVLTIAGSDSGGGAGIQADLNTFHAHHVFGTSAIAALTAQNTLGVQGVFPVPPEFLAKQIDSVLSDINVCAVKTGMLYSSELIRVVIERLKFYKKERTLHVVVDPVMVSTSGHNLLKDEAVEIIVKEFFPISTLITPNIPEAERILQLTETPFLITNVEQSKQAAKIISTTFGISNVLVKGGHLQGPFAVDVLYESAVDMYYTFQADLIHSNNTHGTGCSLAAAIASNLAMGSSLEDAVRKAKLYVLNGILRGFNTSIKGTGHGTLNHKLC</sequence>
<dbReference type="Pfam" id="PF03070">
    <property type="entry name" value="TENA_THI-4"/>
    <property type="match status" value="1"/>
</dbReference>
<dbReference type="Gene3D" id="3.40.1190.20">
    <property type="match status" value="1"/>
</dbReference>
<dbReference type="Pfam" id="PF08543">
    <property type="entry name" value="Phos_pyr_kin"/>
    <property type="match status" value="1"/>
</dbReference>
<dbReference type="RefSeq" id="XP_044555366.1">
    <property type="nucleotide sequence ID" value="XM_044696927.1"/>
</dbReference>
<keyword evidence="8" id="KW-1185">Reference proteome</keyword>
<evidence type="ECO:0000259" key="6">
    <source>
        <dbReference type="Pfam" id="PF08543"/>
    </source>
</evidence>
<dbReference type="PANTHER" id="PTHR20858:SF17">
    <property type="entry name" value="HYDROXYMETHYLPYRIMIDINE_PHOSPHOMETHYLPYRIMIDINE KINASE THI20-RELATED"/>
    <property type="match status" value="1"/>
</dbReference>
<dbReference type="SUPFAM" id="SSF48613">
    <property type="entry name" value="Heme oxygenase-like"/>
    <property type="match status" value="1"/>
</dbReference>
<evidence type="ECO:0000259" key="5">
    <source>
        <dbReference type="Pfam" id="PF03070"/>
    </source>
</evidence>
<dbReference type="GO" id="GO:0008972">
    <property type="term" value="F:phosphomethylpyrimidine kinase activity"/>
    <property type="evidence" value="ECO:0007669"/>
    <property type="project" value="InterPro"/>
</dbReference>
<evidence type="ECO:0000256" key="1">
    <source>
        <dbReference type="ARBA" id="ARBA00022679"/>
    </source>
</evidence>
<evidence type="ECO:0000313" key="7">
    <source>
        <dbReference type="EMBL" id="KAG2393472.1"/>
    </source>
</evidence>
<dbReference type="GeneID" id="68099457"/>
<gene>
    <name evidence="7" type="ORF">C9374_007003</name>
</gene>
<evidence type="ECO:0000256" key="4">
    <source>
        <dbReference type="ARBA" id="ARBA00022840"/>
    </source>
</evidence>
<dbReference type="Proteomes" id="UP000816034">
    <property type="component" value="Unassembled WGS sequence"/>
</dbReference>
<dbReference type="AlphaFoldDB" id="A0AA88KRR3"/>
<dbReference type="InterPro" id="IPR004305">
    <property type="entry name" value="Thiaminase-2/PQQC"/>
</dbReference>
<dbReference type="InterPro" id="IPR004399">
    <property type="entry name" value="HMP/HMP-P_kinase_dom"/>
</dbReference>
<protein>
    <recommendedName>
        <fullName evidence="9">Phosphomethylpyrimidine kinase</fullName>
    </recommendedName>
</protein>
<dbReference type="InterPro" id="IPR029056">
    <property type="entry name" value="Ribokinase-like"/>
</dbReference>
<dbReference type="InterPro" id="IPR016084">
    <property type="entry name" value="Haem_Oase-like_multi-hlx"/>
</dbReference>
<comment type="caution">
    <text evidence="7">The sequence shown here is derived from an EMBL/GenBank/DDBJ whole genome shotgun (WGS) entry which is preliminary data.</text>
</comment>
<dbReference type="GO" id="GO:0008902">
    <property type="term" value="F:hydroxymethylpyrimidine kinase activity"/>
    <property type="evidence" value="ECO:0007669"/>
    <property type="project" value="TreeGrafter"/>
</dbReference>
<dbReference type="Gene3D" id="1.20.910.10">
    <property type="entry name" value="Heme oxygenase-like"/>
    <property type="match status" value="1"/>
</dbReference>
<dbReference type="PANTHER" id="PTHR20858">
    <property type="entry name" value="PHOSPHOMETHYLPYRIMIDINE KINASE"/>
    <property type="match status" value="1"/>
</dbReference>
<name>A0AA88KRR3_NAELO</name>
<keyword evidence="4" id="KW-0067">ATP-binding</keyword>
<dbReference type="InterPro" id="IPR013749">
    <property type="entry name" value="PM/HMP-P_kinase-1"/>
</dbReference>
<dbReference type="GO" id="GO:0005829">
    <property type="term" value="C:cytosol"/>
    <property type="evidence" value="ECO:0007669"/>
    <property type="project" value="TreeGrafter"/>
</dbReference>
<evidence type="ECO:0008006" key="9">
    <source>
        <dbReference type="Google" id="ProtNLM"/>
    </source>
</evidence>
<accession>A0AA88KRR3</accession>
<evidence type="ECO:0000256" key="3">
    <source>
        <dbReference type="ARBA" id="ARBA00022777"/>
    </source>
</evidence>
<feature type="domain" description="Pyridoxamine kinase/Phosphomethylpyrimidine kinase" evidence="6">
    <location>
        <begin position="288"/>
        <end position="536"/>
    </location>
</feature>
<keyword evidence="2" id="KW-0547">Nucleotide-binding</keyword>
<dbReference type="NCBIfam" id="TIGR00097">
    <property type="entry name" value="HMP-P_kinase"/>
    <property type="match status" value="1"/>
</dbReference>
<dbReference type="GO" id="GO:0005524">
    <property type="term" value="F:ATP binding"/>
    <property type="evidence" value="ECO:0007669"/>
    <property type="project" value="UniProtKB-KW"/>
</dbReference>
<dbReference type="GO" id="GO:0009228">
    <property type="term" value="P:thiamine biosynthetic process"/>
    <property type="evidence" value="ECO:0007669"/>
    <property type="project" value="InterPro"/>
</dbReference>
<keyword evidence="3" id="KW-0418">Kinase</keyword>
<evidence type="ECO:0000256" key="2">
    <source>
        <dbReference type="ARBA" id="ARBA00022741"/>
    </source>
</evidence>
<dbReference type="CDD" id="cd01169">
    <property type="entry name" value="HMPP_kinase"/>
    <property type="match status" value="1"/>
</dbReference>
<reference evidence="7 8" key="1">
    <citation type="journal article" date="2018" name="BMC Genomics">
        <title>The genome of Naegleria lovaniensis, the basis for a comparative approach to unravel pathogenicity factors of the human pathogenic amoeba N. fowleri.</title>
        <authorList>
            <person name="Liechti N."/>
            <person name="Schurch N."/>
            <person name="Bruggmann R."/>
            <person name="Wittwer M."/>
        </authorList>
    </citation>
    <scope>NUCLEOTIDE SEQUENCE [LARGE SCALE GENOMIC DNA]</scope>
    <source>
        <strain evidence="7 8">ATCC 30569</strain>
    </source>
</reference>
<proteinExistence type="predicted"/>
<dbReference type="FunFam" id="3.40.1190.20:FF:000003">
    <property type="entry name" value="Phosphomethylpyrimidine kinase ThiD"/>
    <property type="match status" value="1"/>
</dbReference>
<keyword evidence="1" id="KW-0808">Transferase</keyword>
<dbReference type="CDD" id="cd19365">
    <property type="entry name" value="TenA_C-like"/>
    <property type="match status" value="1"/>
</dbReference>
<organism evidence="7 8">
    <name type="scientific">Naegleria lovaniensis</name>
    <name type="common">Amoeba</name>
    <dbReference type="NCBI Taxonomy" id="51637"/>
    <lineage>
        <taxon>Eukaryota</taxon>
        <taxon>Discoba</taxon>
        <taxon>Heterolobosea</taxon>
        <taxon>Tetramitia</taxon>
        <taxon>Eutetramitia</taxon>
        <taxon>Vahlkampfiidae</taxon>
        <taxon>Naegleria</taxon>
    </lineage>
</organism>